<keyword evidence="2" id="KW-1185">Reference proteome</keyword>
<sequence>MRCDFHTRLGLEPFVKENLAWRERAWRLRDDTGRRALRSDGLRR</sequence>
<dbReference type="EMBL" id="FN648591">
    <property type="protein sequence ID" value="CBJ32937.1"/>
    <property type="molecule type" value="Genomic_DNA"/>
</dbReference>
<evidence type="ECO:0000313" key="2">
    <source>
        <dbReference type="Proteomes" id="UP000002630"/>
    </source>
</evidence>
<evidence type="ECO:0000313" key="1">
    <source>
        <dbReference type="EMBL" id="CBJ32937.1"/>
    </source>
</evidence>
<proteinExistence type="predicted"/>
<dbReference type="AlphaFoldDB" id="D7G055"/>
<reference evidence="1 2" key="1">
    <citation type="journal article" date="2010" name="Nature">
        <title>The Ectocarpus genome and the independent evolution of multicellularity in brown algae.</title>
        <authorList>
            <person name="Cock J.M."/>
            <person name="Sterck L."/>
            <person name="Rouze P."/>
            <person name="Scornet D."/>
            <person name="Allen A.E."/>
            <person name="Amoutzias G."/>
            <person name="Anthouard V."/>
            <person name="Artiguenave F."/>
            <person name="Aury J.M."/>
            <person name="Badger J.H."/>
            <person name="Beszteri B."/>
            <person name="Billiau K."/>
            <person name="Bonnet E."/>
            <person name="Bothwell J.H."/>
            <person name="Bowler C."/>
            <person name="Boyen C."/>
            <person name="Brownlee C."/>
            <person name="Carrano C.J."/>
            <person name="Charrier B."/>
            <person name="Cho G.Y."/>
            <person name="Coelho S.M."/>
            <person name="Collen J."/>
            <person name="Corre E."/>
            <person name="Da Silva C."/>
            <person name="Delage L."/>
            <person name="Delaroque N."/>
            <person name="Dittami S.M."/>
            <person name="Doulbeau S."/>
            <person name="Elias M."/>
            <person name="Farnham G."/>
            <person name="Gachon C.M."/>
            <person name="Gschloessl B."/>
            <person name="Heesch S."/>
            <person name="Jabbari K."/>
            <person name="Jubin C."/>
            <person name="Kawai H."/>
            <person name="Kimura K."/>
            <person name="Kloareg B."/>
            <person name="Kupper F.C."/>
            <person name="Lang D."/>
            <person name="Le Bail A."/>
            <person name="Leblanc C."/>
            <person name="Lerouge P."/>
            <person name="Lohr M."/>
            <person name="Lopez P.J."/>
            <person name="Martens C."/>
            <person name="Maumus F."/>
            <person name="Michel G."/>
            <person name="Miranda-Saavedra D."/>
            <person name="Morales J."/>
            <person name="Moreau H."/>
            <person name="Motomura T."/>
            <person name="Nagasato C."/>
            <person name="Napoli C.A."/>
            <person name="Nelson D.R."/>
            <person name="Nyvall-Collen P."/>
            <person name="Peters A.F."/>
            <person name="Pommier C."/>
            <person name="Potin P."/>
            <person name="Poulain J."/>
            <person name="Quesneville H."/>
            <person name="Read B."/>
            <person name="Rensing S.A."/>
            <person name="Ritter A."/>
            <person name="Rousvoal S."/>
            <person name="Samanta M."/>
            <person name="Samson G."/>
            <person name="Schroeder D.C."/>
            <person name="Segurens B."/>
            <person name="Strittmatter M."/>
            <person name="Tonon T."/>
            <person name="Tregear J.W."/>
            <person name="Valentin K."/>
            <person name="von Dassow P."/>
            <person name="Yamagishi T."/>
            <person name="Van de Peer Y."/>
            <person name="Wincker P."/>
        </authorList>
    </citation>
    <scope>NUCLEOTIDE SEQUENCE [LARGE SCALE GENOMIC DNA]</scope>
    <source>
        <strain evidence="2">Ec32 / CCAP1310/4</strain>
    </source>
</reference>
<dbReference type="EMBL" id="FN649732">
    <property type="protein sequence ID" value="CBJ32937.1"/>
    <property type="molecule type" value="Genomic_DNA"/>
</dbReference>
<dbReference type="Proteomes" id="UP000002630">
    <property type="component" value="Linkage Group LG07"/>
</dbReference>
<name>D7G055_ECTSI</name>
<protein>
    <submittedName>
        <fullName evidence="1">Uncharacterized protein</fullName>
    </submittedName>
</protein>
<accession>D7G055</accession>
<organism evidence="1 2">
    <name type="scientific">Ectocarpus siliculosus</name>
    <name type="common">Brown alga</name>
    <name type="synonym">Conferva siliculosa</name>
    <dbReference type="NCBI Taxonomy" id="2880"/>
    <lineage>
        <taxon>Eukaryota</taxon>
        <taxon>Sar</taxon>
        <taxon>Stramenopiles</taxon>
        <taxon>Ochrophyta</taxon>
        <taxon>PX clade</taxon>
        <taxon>Phaeophyceae</taxon>
        <taxon>Ectocarpales</taxon>
        <taxon>Ectocarpaceae</taxon>
        <taxon>Ectocarpus</taxon>
    </lineage>
</organism>
<gene>
    <name evidence="1" type="ORF">Esi_0394_0004</name>
</gene>
<dbReference type="InParanoid" id="D7G055"/>